<feature type="domain" description="GS catalytic" evidence="4">
    <location>
        <begin position="183"/>
        <end position="606"/>
    </location>
</feature>
<dbReference type="Pfam" id="PF00120">
    <property type="entry name" value="Gln-synt_C"/>
    <property type="match status" value="1"/>
</dbReference>
<feature type="domain" description="GS beta-grasp" evidence="3">
    <location>
        <begin position="85"/>
        <end position="171"/>
    </location>
</feature>
<dbReference type="PROSITE" id="PS51986">
    <property type="entry name" value="GS_BETA_GRASP"/>
    <property type="match status" value="1"/>
</dbReference>
<evidence type="ECO:0000256" key="2">
    <source>
        <dbReference type="RuleBase" id="RU000384"/>
    </source>
</evidence>
<evidence type="ECO:0000259" key="3">
    <source>
        <dbReference type="PROSITE" id="PS51986"/>
    </source>
</evidence>
<dbReference type="SUPFAM" id="SSF55931">
    <property type="entry name" value="Glutamine synthetase/guanido kinase"/>
    <property type="match status" value="1"/>
</dbReference>
<dbReference type="InterPro" id="IPR014746">
    <property type="entry name" value="Gln_synth/guanido_kin_cat_dom"/>
</dbReference>
<accession>A0ABP9DHR7</accession>
<dbReference type="Gene3D" id="1.20.120.1560">
    <property type="match status" value="1"/>
</dbReference>
<protein>
    <submittedName>
        <fullName evidence="5">Glutamine synthetase III</fullName>
    </submittedName>
</protein>
<name>A0ABP9DHR7_9BACT</name>
<dbReference type="Proteomes" id="UP001500298">
    <property type="component" value="Unassembled WGS sequence"/>
</dbReference>
<dbReference type="InterPro" id="IPR027303">
    <property type="entry name" value="Gln_synth_gly_rich_site"/>
</dbReference>
<evidence type="ECO:0000313" key="6">
    <source>
        <dbReference type="Proteomes" id="UP001500298"/>
    </source>
</evidence>
<dbReference type="PROSITE" id="PS00181">
    <property type="entry name" value="GLNA_ATP"/>
    <property type="match status" value="1"/>
</dbReference>
<gene>
    <name evidence="5" type="ORF">GCM10023331_34120</name>
</gene>
<keyword evidence="6" id="KW-1185">Reference proteome</keyword>
<dbReference type="InterPro" id="IPR022147">
    <property type="entry name" value="GSIII_N"/>
</dbReference>
<reference evidence="6" key="1">
    <citation type="journal article" date="2019" name="Int. J. Syst. Evol. Microbiol.">
        <title>The Global Catalogue of Microorganisms (GCM) 10K type strain sequencing project: providing services to taxonomists for standard genome sequencing and annotation.</title>
        <authorList>
            <consortium name="The Broad Institute Genomics Platform"/>
            <consortium name="The Broad Institute Genome Sequencing Center for Infectious Disease"/>
            <person name="Wu L."/>
            <person name="Ma J."/>
        </authorList>
    </citation>
    <scope>NUCLEOTIDE SEQUENCE [LARGE SCALE GENOMIC DNA]</scope>
    <source>
        <strain evidence="6">JCM 18326</strain>
    </source>
</reference>
<dbReference type="Pfam" id="PF12437">
    <property type="entry name" value="GSIII_N"/>
    <property type="match status" value="1"/>
</dbReference>
<dbReference type="InterPro" id="IPR008146">
    <property type="entry name" value="Gln_synth_cat_dom"/>
</dbReference>
<sequence>MTNLRLSAVEKALARFTKSVEVPSKKISDYFGENSFGLDKLKAAVTVDVYKKVIDSIETGAKLDDVTAEAVAAALKDWAVAKGVTHYTHWFQPLTGSSAEKHDSFFDSLKGVERFKGSTLVQQEPDASSFPNGGIRQTNAARGYTGWDPSSPFFIVEETLCIPTIFVSYTGDTLDYKAPLLKAQEAINKAATKVAQLFDPSVQNVSSSLGIEQEYFLVDKAFFAARPDLYLTGRTLFGAAPAKGQQLDDHYFGSIAPRVYSFMRDFEVEALKLGIPVQTRHNEVAPGQFEVAPLFEEINKAVDHNLLMMDVMQKVADKHDLKVLLHEKPFAGLNGSGKHNNWSLITDNGRNLFDPEGSLYFLTFLVNTIKAMHVYADMVRGSIASVSNDHRLGANEAPPAIMSVFLGQTLTDFLDKVEETGELVYSTEDAYMELGIERIPGLKLDNTDRNRTSPFAFTGNKFELRAVGSTQNSATPMAVLNTVVAEQLTQFAESVSAKIEAGTDKEEAIREVLVAYIKESKAIRFEGDGYSQEWVEEAEGRGLSNEKDTARALKFLVSDQAKEVFAKHGVFNTREIEARYNVWMEIYATKLSIEATTMVDIALTRVLPAASTYVGKLVETAASAKSLGIDAEGMVTTIKEVSGLIDKVKVTSSAMIADLERIEELEEEAHAIAMCDEIKHKHFDTLRAAVDSLEKLVDDALWPLPKYSEMLFLK</sequence>
<dbReference type="PANTHER" id="PTHR42974">
    <property type="entry name" value="GLUTAMINE SYNTHETASE"/>
    <property type="match status" value="1"/>
</dbReference>
<dbReference type="InterPro" id="IPR008147">
    <property type="entry name" value="Gln_synt_N"/>
</dbReference>
<dbReference type="RefSeq" id="WP_345373990.1">
    <property type="nucleotide sequence ID" value="NZ_BAABJX010000054.1"/>
</dbReference>
<proteinExistence type="inferred from homology"/>
<organism evidence="5 6">
    <name type="scientific">Algivirga pacifica</name>
    <dbReference type="NCBI Taxonomy" id="1162670"/>
    <lineage>
        <taxon>Bacteria</taxon>
        <taxon>Pseudomonadati</taxon>
        <taxon>Bacteroidota</taxon>
        <taxon>Cytophagia</taxon>
        <taxon>Cytophagales</taxon>
        <taxon>Flammeovirgaceae</taxon>
        <taxon>Algivirga</taxon>
    </lineage>
</organism>
<dbReference type="Pfam" id="PF18318">
    <property type="entry name" value="Gln-synt_C-ter"/>
    <property type="match status" value="1"/>
</dbReference>
<dbReference type="InterPro" id="IPR052725">
    <property type="entry name" value="GS_Type-3"/>
</dbReference>
<evidence type="ECO:0000256" key="1">
    <source>
        <dbReference type="PROSITE-ProRule" id="PRU01330"/>
    </source>
</evidence>
<evidence type="ECO:0000259" key="4">
    <source>
        <dbReference type="PROSITE" id="PS51987"/>
    </source>
</evidence>
<dbReference type="EMBL" id="BAABJX010000054">
    <property type="protein sequence ID" value="GAA4846538.1"/>
    <property type="molecule type" value="Genomic_DNA"/>
</dbReference>
<dbReference type="SMART" id="SM01230">
    <property type="entry name" value="Gln-synt_C"/>
    <property type="match status" value="1"/>
</dbReference>
<dbReference type="PANTHER" id="PTHR42974:SF1">
    <property type="entry name" value="TYPE-3 GLUTAMINE SYNTHETASE"/>
    <property type="match status" value="1"/>
</dbReference>
<comment type="caution">
    <text evidence="5">The sequence shown here is derived from an EMBL/GenBank/DDBJ whole genome shotgun (WGS) entry which is preliminary data.</text>
</comment>
<dbReference type="InterPro" id="IPR040577">
    <property type="entry name" value="Gln-synt_C"/>
</dbReference>
<dbReference type="PROSITE" id="PS51987">
    <property type="entry name" value="GS_CATALYTIC"/>
    <property type="match status" value="1"/>
</dbReference>
<comment type="similarity">
    <text evidence="1 2">Belongs to the glutamine synthetase family.</text>
</comment>
<evidence type="ECO:0000313" key="5">
    <source>
        <dbReference type="EMBL" id="GAA4846538.1"/>
    </source>
</evidence>
<dbReference type="Gene3D" id="3.30.590.10">
    <property type="entry name" value="Glutamine synthetase/guanido kinase, catalytic domain"/>
    <property type="match status" value="1"/>
</dbReference>